<dbReference type="PANTHER" id="PTHR11496">
    <property type="entry name" value="ALCOHOL DEHYDROGENASE"/>
    <property type="match status" value="1"/>
</dbReference>
<evidence type="ECO:0000259" key="3">
    <source>
        <dbReference type="Pfam" id="PF25137"/>
    </source>
</evidence>
<dbReference type="Pfam" id="PF00465">
    <property type="entry name" value="Fe-ADH"/>
    <property type="match status" value="1"/>
</dbReference>
<evidence type="ECO:0000313" key="5">
    <source>
        <dbReference type="Proteomes" id="UP000256645"/>
    </source>
</evidence>
<dbReference type="Proteomes" id="UP000256645">
    <property type="component" value="Unassembled WGS sequence"/>
</dbReference>
<dbReference type="Pfam" id="PF25137">
    <property type="entry name" value="ADH_Fe_C"/>
    <property type="match status" value="1"/>
</dbReference>
<sequence>MDTVGQNMTVSPRGTYVASPVRLMIYGRGEAYQLPTVLAKLGVSKAFIITGNSLATKTPVIKKIEETLGAVHVGTYSSIGQHTPIADIRKATEKVCESGADVLISVGGGSPIDAAKTIVYHLHERIGKWIPSIAVPTTLSVAETTMNAGFTDDEGHKVAVSHAELVPKAVIYDGDVALHTPIFLFASTGMRAMDHAVELMYHPSASEVPTKRMALIALSDLFQYLPLCKEKPDDPDLRQALLLAAYSSLFPFLNNVSVGLSHSIGHALGSTYGIPHGITSCMTLAPVVHYKADTDPQSASQIARIVPFIRKPSTGDITKDAHLVADEIALLVHKLGFESTLTQYNVPPGEEIGIASRALGGNEKHKDWKTVEQIVHNLYQSK</sequence>
<dbReference type="PROSITE" id="PS00060">
    <property type="entry name" value="ADH_IRON_2"/>
    <property type="match status" value="1"/>
</dbReference>
<dbReference type="STRING" id="1849047.A0A3D8QTQ9"/>
<dbReference type="EMBL" id="PDLM01000012">
    <property type="protein sequence ID" value="RDW65040.1"/>
    <property type="molecule type" value="Genomic_DNA"/>
</dbReference>
<dbReference type="CDD" id="cd08192">
    <property type="entry name" value="MAR-like"/>
    <property type="match status" value="1"/>
</dbReference>
<accession>A0A3D8QTQ9</accession>
<evidence type="ECO:0000256" key="1">
    <source>
        <dbReference type="ARBA" id="ARBA00023002"/>
    </source>
</evidence>
<dbReference type="GO" id="GO:0004022">
    <property type="term" value="F:alcohol dehydrogenase (NAD+) activity"/>
    <property type="evidence" value="ECO:0007669"/>
    <property type="project" value="TreeGrafter"/>
</dbReference>
<name>A0A3D8QTQ9_9HELO</name>
<proteinExistence type="predicted"/>
<gene>
    <name evidence="4" type="ORF">BP6252_10691</name>
</gene>
<feature type="domain" description="Fe-containing alcohol dehydrogenase-like C-terminal" evidence="3">
    <location>
        <begin position="186"/>
        <end position="365"/>
    </location>
</feature>
<comment type="caution">
    <text evidence="4">The sequence shown here is derived from an EMBL/GenBank/DDBJ whole genome shotgun (WGS) entry which is preliminary data.</text>
</comment>
<dbReference type="SUPFAM" id="SSF56796">
    <property type="entry name" value="Dehydroquinate synthase-like"/>
    <property type="match status" value="1"/>
</dbReference>
<dbReference type="InterPro" id="IPR039697">
    <property type="entry name" value="Alcohol_dehydrogenase_Fe"/>
</dbReference>
<dbReference type="GO" id="GO:0005739">
    <property type="term" value="C:mitochondrion"/>
    <property type="evidence" value="ECO:0007669"/>
    <property type="project" value="TreeGrafter"/>
</dbReference>
<dbReference type="Gene3D" id="3.40.50.1970">
    <property type="match status" value="1"/>
</dbReference>
<dbReference type="PANTHER" id="PTHR11496:SF97">
    <property type="entry name" value="ALCOHOL DEHYDROGENASE IRON-TYPE_GLYCEROL DEHYDROGENASE GLDA DOMAIN-CONTAINING PROTEIN"/>
    <property type="match status" value="1"/>
</dbReference>
<keyword evidence="5" id="KW-1185">Reference proteome</keyword>
<keyword evidence="1" id="KW-0560">Oxidoreductase</keyword>
<evidence type="ECO:0000259" key="2">
    <source>
        <dbReference type="Pfam" id="PF00465"/>
    </source>
</evidence>
<feature type="domain" description="Alcohol dehydrogenase iron-type/glycerol dehydrogenase GldA" evidence="2">
    <location>
        <begin position="24"/>
        <end position="173"/>
    </location>
</feature>
<dbReference type="InterPro" id="IPR001670">
    <property type="entry name" value="ADH_Fe/GldA"/>
</dbReference>
<dbReference type="AlphaFoldDB" id="A0A3D8QTQ9"/>
<reference evidence="4 5" key="1">
    <citation type="journal article" date="2018" name="IMA Fungus">
        <title>IMA Genome-F 9: Draft genome sequence of Annulohypoxylon stygium, Aspergillus mulundensis, Berkeleyomyces basicola (syn. Thielaviopsis basicola), Ceratocystis smalleyi, two Cercospora beticola strains, Coleophoma cylindrospora, Fusarium fracticaudum, Phialophora cf. hyalina, and Morchella septimelata.</title>
        <authorList>
            <person name="Wingfield B.D."/>
            <person name="Bills G.F."/>
            <person name="Dong Y."/>
            <person name="Huang W."/>
            <person name="Nel W.J."/>
            <person name="Swalarsk-Parry B.S."/>
            <person name="Vaghefi N."/>
            <person name="Wilken P.M."/>
            <person name="An Z."/>
            <person name="de Beer Z.W."/>
            <person name="De Vos L."/>
            <person name="Chen L."/>
            <person name="Duong T.A."/>
            <person name="Gao Y."/>
            <person name="Hammerbacher A."/>
            <person name="Kikkert J.R."/>
            <person name="Li Y."/>
            <person name="Li H."/>
            <person name="Li K."/>
            <person name="Li Q."/>
            <person name="Liu X."/>
            <person name="Ma X."/>
            <person name="Naidoo K."/>
            <person name="Pethybridge S.J."/>
            <person name="Sun J."/>
            <person name="Steenkamp E.T."/>
            <person name="van der Nest M.A."/>
            <person name="van Wyk S."/>
            <person name="Wingfield M.J."/>
            <person name="Xiong C."/>
            <person name="Yue Q."/>
            <person name="Zhang X."/>
        </authorList>
    </citation>
    <scope>NUCLEOTIDE SEQUENCE [LARGE SCALE GENOMIC DNA]</scope>
    <source>
        <strain evidence="4 5">BP6252</strain>
    </source>
</reference>
<dbReference type="Gene3D" id="1.20.1090.10">
    <property type="entry name" value="Dehydroquinate synthase-like - alpha domain"/>
    <property type="match status" value="1"/>
</dbReference>
<dbReference type="OrthoDB" id="339764at2759"/>
<organism evidence="4 5">
    <name type="scientific">Coleophoma cylindrospora</name>
    <dbReference type="NCBI Taxonomy" id="1849047"/>
    <lineage>
        <taxon>Eukaryota</taxon>
        <taxon>Fungi</taxon>
        <taxon>Dikarya</taxon>
        <taxon>Ascomycota</taxon>
        <taxon>Pezizomycotina</taxon>
        <taxon>Leotiomycetes</taxon>
        <taxon>Helotiales</taxon>
        <taxon>Dermateaceae</taxon>
        <taxon>Coleophoma</taxon>
    </lineage>
</organism>
<dbReference type="InterPro" id="IPR056798">
    <property type="entry name" value="ADH_Fe_C"/>
</dbReference>
<dbReference type="InterPro" id="IPR018211">
    <property type="entry name" value="ADH_Fe_CS"/>
</dbReference>
<protein>
    <submittedName>
        <fullName evidence="4">Alcohol dehydrogenase-8</fullName>
    </submittedName>
</protein>
<evidence type="ECO:0000313" key="4">
    <source>
        <dbReference type="EMBL" id="RDW65040.1"/>
    </source>
</evidence>
<dbReference type="GO" id="GO:0046872">
    <property type="term" value="F:metal ion binding"/>
    <property type="evidence" value="ECO:0007669"/>
    <property type="project" value="InterPro"/>
</dbReference>